<evidence type="ECO:0008006" key="4">
    <source>
        <dbReference type="Google" id="ProtNLM"/>
    </source>
</evidence>
<dbReference type="PROSITE" id="PS51257">
    <property type="entry name" value="PROKAR_LIPOPROTEIN"/>
    <property type="match status" value="1"/>
</dbReference>
<protein>
    <recommendedName>
        <fullName evidence="4">Lipoprotein</fullName>
    </recommendedName>
</protein>
<evidence type="ECO:0000256" key="1">
    <source>
        <dbReference type="SAM" id="SignalP"/>
    </source>
</evidence>
<organism evidence="2 3">
    <name type="scientific">Prescottella agglutinans</name>
    <dbReference type="NCBI Taxonomy" id="1644129"/>
    <lineage>
        <taxon>Bacteria</taxon>
        <taxon>Bacillati</taxon>
        <taxon>Actinomycetota</taxon>
        <taxon>Actinomycetes</taxon>
        <taxon>Mycobacteriales</taxon>
        <taxon>Nocardiaceae</taxon>
        <taxon>Prescottella</taxon>
    </lineage>
</organism>
<evidence type="ECO:0000313" key="2">
    <source>
        <dbReference type="EMBL" id="RVW11475.1"/>
    </source>
</evidence>
<dbReference type="RefSeq" id="WP_127914595.1">
    <property type="nucleotide sequence ID" value="NZ_RKLP01000001.1"/>
</dbReference>
<dbReference type="OrthoDB" id="4551861at2"/>
<reference evidence="2 3" key="1">
    <citation type="submission" date="2018-11" db="EMBL/GenBank/DDBJ databases">
        <title>Rhodococcus spongicola sp. nov. and Rhodococcus xishaensis sp. nov. from marine sponges.</title>
        <authorList>
            <person name="Li L."/>
            <person name="Lin H.W."/>
        </authorList>
    </citation>
    <scope>NUCLEOTIDE SEQUENCE [LARGE SCALE GENOMIC DNA]</scope>
    <source>
        <strain evidence="2 3">CCTCC AB2014297</strain>
    </source>
</reference>
<dbReference type="AlphaFoldDB" id="A0A3S3ZZ19"/>
<dbReference type="Proteomes" id="UP000286208">
    <property type="component" value="Unassembled WGS sequence"/>
</dbReference>
<dbReference type="EMBL" id="RKLP01000001">
    <property type="protein sequence ID" value="RVW11475.1"/>
    <property type="molecule type" value="Genomic_DNA"/>
</dbReference>
<sequence length="150" mass="15911">MRYLLATTAIAATAVLTACSASGDVSAGADDSAQAPTMVQPAAAVEASPEEQLLGAAKELELGVIGGDAATAWKHYSQRCRNIIGDLDAYESLMEIYYQGRDPKPTDWIVKVVGSSGQVVTVDSDPNAPASALNPRTWTYIDGRWQFDNC</sequence>
<name>A0A3S3ZZ19_9NOCA</name>
<feature type="chain" id="PRO_5039583333" description="Lipoprotein" evidence="1">
    <location>
        <begin position="28"/>
        <end position="150"/>
    </location>
</feature>
<gene>
    <name evidence="2" type="ORF">EGT67_03435</name>
</gene>
<keyword evidence="3" id="KW-1185">Reference proteome</keyword>
<evidence type="ECO:0000313" key="3">
    <source>
        <dbReference type="Proteomes" id="UP000286208"/>
    </source>
</evidence>
<feature type="signal peptide" evidence="1">
    <location>
        <begin position="1"/>
        <end position="27"/>
    </location>
</feature>
<accession>A0A3S3ZZ19</accession>
<comment type="caution">
    <text evidence="2">The sequence shown here is derived from an EMBL/GenBank/DDBJ whole genome shotgun (WGS) entry which is preliminary data.</text>
</comment>
<proteinExistence type="predicted"/>
<keyword evidence="1" id="KW-0732">Signal</keyword>